<name>A0AAV5VCH5_9BILA</name>
<reference evidence="1" key="1">
    <citation type="submission" date="2023-10" db="EMBL/GenBank/DDBJ databases">
        <title>Genome assembly of Pristionchus species.</title>
        <authorList>
            <person name="Yoshida K."/>
            <person name="Sommer R.J."/>
        </authorList>
    </citation>
    <scope>NUCLEOTIDE SEQUENCE</scope>
    <source>
        <strain evidence="1">RS5133</strain>
    </source>
</reference>
<evidence type="ECO:0000313" key="1">
    <source>
        <dbReference type="EMBL" id="GMT17096.1"/>
    </source>
</evidence>
<comment type="caution">
    <text evidence="1">The sequence shown here is derived from an EMBL/GenBank/DDBJ whole genome shotgun (WGS) entry which is preliminary data.</text>
</comment>
<feature type="non-terminal residue" evidence="1">
    <location>
        <position position="158"/>
    </location>
</feature>
<protein>
    <submittedName>
        <fullName evidence="1">Uncharacterized protein</fullName>
    </submittedName>
</protein>
<sequence length="158" mass="16989">VTISSFCDAPSSKGVRALAAIGEETFKKMIEPFSSSRDQTESARLFLSISMVVSADSSVEKEALQVLDSLVVDVSSHARKPIPTIVQLMNHVVAHVDQKIQREVNLVEPSALSRVAIDRLLQQLQQRGRLAEAKAMMAHYFLNGIQPAAGAGAAAPPP</sequence>
<dbReference type="AlphaFoldDB" id="A0AAV5VCH5"/>
<dbReference type="Proteomes" id="UP001432322">
    <property type="component" value="Unassembled WGS sequence"/>
</dbReference>
<gene>
    <name evidence="1" type="ORF">PFISCL1PPCAC_8393</name>
</gene>
<evidence type="ECO:0000313" key="2">
    <source>
        <dbReference type="Proteomes" id="UP001432322"/>
    </source>
</evidence>
<accession>A0AAV5VCH5</accession>
<proteinExistence type="predicted"/>
<feature type="non-terminal residue" evidence="1">
    <location>
        <position position="1"/>
    </location>
</feature>
<organism evidence="1 2">
    <name type="scientific">Pristionchus fissidentatus</name>
    <dbReference type="NCBI Taxonomy" id="1538716"/>
    <lineage>
        <taxon>Eukaryota</taxon>
        <taxon>Metazoa</taxon>
        <taxon>Ecdysozoa</taxon>
        <taxon>Nematoda</taxon>
        <taxon>Chromadorea</taxon>
        <taxon>Rhabditida</taxon>
        <taxon>Rhabditina</taxon>
        <taxon>Diplogasteromorpha</taxon>
        <taxon>Diplogasteroidea</taxon>
        <taxon>Neodiplogasteridae</taxon>
        <taxon>Pristionchus</taxon>
    </lineage>
</organism>
<keyword evidence="2" id="KW-1185">Reference proteome</keyword>
<dbReference type="EMBL" id="BTSY01000003">
    <property type="protein sequence ID" value="GMT17096.1"/>
    <property type="molecule type" value="Genomic_DNA"/>
</dbReference>